<dbReference type="AlphaFoldDB" id="A0A9P5ZYX6"/>
<dbReference type="Gene3D" id="1.10.340.70">
    <property type="match status" value="1"/>
</dbReference>
<dbReference type="Proteomes" id="UP000807025">
    <property type="component" value="Unassembled WGS sequence"/>
</dbReference>
<comment type="caution">
    <text evidence="1">The sequence shown here is derived from an EMBL/GenBank/DDBJ whole genome shotgun (WGS) entry which is preliminary data.</text>
</comment>
<organism evidence="1 2">
    <name type="scientific">Pleurotus eryngii</name>
    <name type="common">Boletus of the steppes</name>
    <dbReference type="NCBI Taxonomy" id="5323"/>
    <lineage>
        <taxon>Eukaryota</taxon>
        <taxon>Fungi</taxon>
        <taxon>Dikarya</taxon>
        <taxon>Basidiomycota</taxon>
        <taxon>Agaricomycotina</taxon>
        <taxon>Agaricomycetes</taxon>
        <taxon>Agaricomycetidae</taxon>
        <taxon>Agaricales</taxon>
        <taxon>Pleurotineae</taxon>
        <taxon>Pleurotaceae</taxon>
        <taxon>Pleurotus</taxon>
    </lineage>
</organism>
<protein>
    <recommendedName>
        <fullName evidence="3">Integrase zinc-binding domain-containing protein</fullName>
    </recommendedName>
</protein>
<proteinExistence type="predicted"/>
<dbReference type="EMBL" id="MU154548">
    <property type="protein sequence ID" value="KAF9496848.1"/>
    <property type="molecule type" value="Genomic_DNA"/>
</dbReference>
<keyword evidence="2" id="KW-1185">Reference proteome</keyword>
<sequence length="112" mass="12983">MNHHPPPIASIVSVVLQQYKHNHNVDFPNEIHNNYMNDSFLLSIVKMLWQYKNFALDNGLLYSIKGRRQLLCIPDVVIGRRTAKETVIDEGHSLLAHLGPEKTLAYLFKFVW</sequence>
<dbReference type="OrthoDB" id="3249394at2759"/>
<name>A0A9P5ZYX6_PLEER</name>
<gene>
    <name evidence="1" type="ORF">BDN71DRAFT_1388617</name>
</gene>
<accession>A0A9P5ZYX6</accession>
<evidence type="ECO:0000313" key="1">
    <source>
        <dbReference type="EMBL" id="KAF9496848.1"/>
    </source>
</evidence>
<evidence type="ECO:0008006" key="3">
    <source>
        <dbReference type="Google" id="ProtNLM"/>
    </source>
</evidence>
<reference evidence="1" key="1">
    <citation type="submission" date="2020-11" db="EMBL/GenBank/DDBJ databases">
        <authorList>
            <consortium name="DOE Joint Genome Institute"/>
            <person name="Ahrendt S."/>
            <person name="Riley R."/>
            <person name="Andreopoulos W."/>
            <person name="Labutti K."/>
            <person name="Pangilinan J."/>
            <person name="Ruiz-Duenas F.J."/>
            <person name="Barrasa J.M."/>
            <person name="Sanchez-Garcia M."/>
            <person name="Camarero S."/>
            <person name="Miyauchi S."/>
            <person name="Serrano A."/>
            <person name="Linde D."/>
            <person name="Babiker R."/>
            <person name="Drula E."/>
            <person name="Ayuso-Fernandez I."/>
            <person name="Pacheco R."/>
            <person name="Padilla G."/>
            <person name="Ferreira P."/>
            <person name="Barriuso J."/>
            <person name="Kellner H."/>
            <person name="Castanera R."/>
            <person name="Alfaro M."/>
            <person name="Ramirez L."/>
            <person name="Pisabarro A.G."/>
            <person name="Kuo A."/>
            <person name="Tritt A."/>
            <person name="Lipzen A."/>
            <person name="He G."/>
            <person name="Yan M."/>
            <person name="Ng V."/>
            <person name="Cullen D."/>
            <person name="Martin F."/>
            <person name="Rosso M.-N."/>
            <person name="Henrissat B."/>
            <person name="Hibbett D."/>
            <person name="Martinez A.T."/>
            <person name="Grigoriev I.V."/>
        </authorList>
    </citation>
    <scope>NUCLEOTIDE SEQUENCE</scope>
    <source>
        <strain evidence="1">ATCC 90797</strain>
    </source>
</reference>
<evidence type="ECO:0000313" key="2">
    <source>
        <dbReference type="Proteomes" id="UP000807025"/>
    </source>
</evidence>